<dbReference type="PANTHER" id="PTHR23327:SF50">
    <property type="entry name" value="LON PEPTIDASE N-TERMINAL DOMAIN AND RING FINGER PROTEIN 1"/>
    <property type="match status" value="1"/>
</dbReference>
<feature type="compositionally biased region" description="Polar residues" evidence="4">
    <location>
        <begin position="334"/>
        <end position="343"/>
    </location>
</feature>
<evidence type="ECO:0000313" key="8">
    <source>
        <dbReference type="Proteomes" id="UP000694405"/>
    </source>
</evidence>
<dbReference type="GO" id="GO:0005737">
    <property type="term" value="C:cytoplasm"/>
    <property type="evidence" value="ECO:0007669"/>
    <property type="project" value="UniProtKB-ARBA"/>
</dbReference>
<dbReference type="AlphaFoldDB" id="A0A8C6ISP8"/>
<dbReference type="PROSITE" id="PS51787">
    <property type="entry name" value="LON_N"/>
    <property type="match status" value="1"/>
</dbReference>
<dbReference type="SUPFAM" id="SSF57850">
    <property type="entry name" value="RING/U-box"/>
    <property type="match status" value="2"/>
</dbReference>
<evidence type="ECO:0000256" key="4">
    <source>
        <dbReference type="SAM" id="MobiDB-lite"/>
    </source>
</evidence>
<protein>
    <submittedName>
        <fullName evidence="7">Uncharacterized protein</fullName>
    </submittedName>
</protein>
<keyword evidence="1" id="KW-0479">Metal-binding</keyword>
<reference evidence="7" key="2">
    <citation type="submission" date="2025-08" db="UniProtKB">
        <authorList>
            <consortium name="Ensembl"/>
        </authorList>
    </citation>
    <scope>IDENTIFICATION</scope>
</reference>
<dbReference type="InterPro" id="IPR001841">
    <property type="entry name" value="Znf_RING"/>
</dbReference>
<keyword evidence="3" id="KW-0862">Zinc</keyword>
<evidence type="ECO:0000256" key="3">
    <source>
        <dbReference type="ARBA" id="ARBA00022833"/>
    </source>
</evidence>
<dbReference type="Pfam" id="PF02190">
    <property type="entry name" value="LON_substr_bdg"/>
    <property type="match status" value="1"/>
</dbReference>
<dbReference type="SUPFAM" id="SSF88697">
    <property type="entry name" value="PUA domain-like"/>
    <property type="match status" value="1"/>
</dbReference>
<feature type="compositionally biased region" description="Pro residues" evidence="4">
    <location>
        <begin position="1"/>
        <end position="11"/>
    </location>
</feature>
<dbReference type="Pfam" id="PF13445">
    <property type="entry name" value="zf-RING_UBOX"/>
    <property type="match status" value="1"/>
</dbReference>
<dbReference type="PROSITE" id="PS00518">
    <property type="entry name" value="ZF_RING_1"/>
    <property type="match status" value="2"/>
</dbReference>
<evidence type="ECO:0000259" key="5">
    <source>
        <dbReference type="PROSITE" id="PS50089"/>
    </source>
</evidence>
<feature type="region of interest" description="Disordered" evidence="4">
    <location>
        <begin position="331"/>
        <end position="399"/>
    </location>
</feature>
<evidence type="ECO:0000259" key="6">
    <source>
        <dbReference type="PROSITE" id="PS51787"/>
    </source>
</evidence>
<sequence length="781" mass="85936">MPVRQPRPSPHPARARTDPAPQSARYRRLRYETRPGRGGGAANSGPRSSGTPRRLWPGGGLPRRDGLHHAGPRSPPPAGRGGSPGEDGLSGAERSGARRCAGTRQRLGCAGPTRPEGSSLSSASAMSHGPENTAPPPRGCSPVRQPLGPGSRGMDVLRCPSCLLLLWEPVTVSCGHTVCKGCLGGAHCPLCQERLKLLGVGAARSSVVLCGLLEKCVPLESRLAGLAARVRDRVRRGDVREALRMAQRGVELAPDASSLRLCRAEAFAALGQHTQALEDLDAVCKAEPGNHEGFFRKGKVLLEMGQRAEALQILMQEDAPQAHMAAACLGDAHQGSTGPQVNGRSPVLPSSGEAQDQEGEPADGKGDAQSEHSQGTATLSQLEQQEEPETSAERQGRWLVDNKEETTAEETAQPCWELLSVSDVECSLCMRTSSSCASACWQRLEVASLDVQDGQGLLYGSFFQVWARHGRMAQQRGRSKLYLICIRMFFEPVTTPCGHTFCKECLERCLDHRPNCPLCKQSLREYLKAGSYSPTVLLQDIILATFPTELAERRDLHRAEMAELSNLTKNIPIFVCTMSFPGIACPLHVFEPRYRLMIRRCQETGTRRFGMCIYEHGKSFADYGCMLEIRQIELLADGRSLVDTIGRRRFRVLSRGHRDGYNTADIEYLEDRKVAGEELQELHRLHESTYRLAQQFCEHQDLASRHILMQHGPLPEKEEDIQASADGPTWCWWLISILPLDPSYQLNLFSSTSLRARLMQLQRILAMLLQQPPEGSTRGHV</sequence>
<dbReference type="Pfam" id="PF13923">
    <property type="entry name" value="zf-C3HC4_2"/>
    <property type="match status" value="1"/>
</dbReference>
<reference evidence="7" key="3">
    <citation type="submission" date="2025-09" db="UniProtKB">
        <authorList>
            <consortium name="Ensembl"/>
        </authorList>
    </citation>
    <scope>IDENTIFICATION</scope>
</reference>
<accession>A0A8C6ISP8</accession>
<dbReference type="InterPro" id="IPR017907">
    <property type="entry name" value="Znf_RING_CS"/>
</dbReference>
<dbReference type="Proteomes" id="UP000694405">
    <property type="component" value="Chromosome 10"/>
</dbReference>
<dbReference type="PROSITE" id="PS50089">
    <property type="entry name" value="ZF_RING_2"/>
    <property type="match status" value="2"/>
</dbReference>
<feature type="domain" description="RING-type" evidence="5">
    <location>
        <begin position="484"/>
        <end position="520"/>
    </location>
</feature>
<keyword evidence="2" id="KW-0863">Zinc-finger</keyword>
<dbReference type="CDD" id="cd16514">
    <property type="entry name" value="RING-HC_LONFs_rpt2"/>
    <property type="match status" value="1"/>
</dbReference>
<evidence type="ECO:0000256" key="2">
    <source>
        <dbReference type="ARBA" id="ARBA00022771"/>
    </source>
</evidence>
<name>A0A8C6ISP8_MELUD</name>
<feature type="region of interest" description="Disordered" evidence="4">
    <location>
        <begin position="1"/>
        <end position="147"/>
    </location>
</feature>
<evidence type="ECO:0000256" key="1">
    <source>
        <dbReference type="ARBA" id="ARBA00022723"/>
    </source>
</evidence>
<organism evidence="7 8">
    <name type="scientific">Melopsittacus undulatus</name>
    <name type="common">Budgerigar</name>
    <name type="synonym">Psittacus undulatus</name>
    <dbReference type="NCBI Taxonomy" id="13146"/>
    <lineage>
        <taxon>Eukaryota</taxon>
        <taxon>Metazoa</taxon>
        <taxon>Chordata</taxon>
        <taxon>Craniata</taxon>
        <taxon>Vertebrata</taxon>
        <taxon>Euteleostomi</taxon>
        <taxon>Archelosauria</taxon>
        <taxon>Archosauria</taxon>
        <taxon>Dinosauria</taxon>
        <taxon>Saurischia</taxon>
        <taxon>Theropoda</taxon>
        <taxon>Coelurosauria</taxon>
        <taxon>Aves</taxon>
        <taxon>Neognathae</taxon>
        <taxon>Neoaves</taxon>
        <taxon>Telluraves</taxon>
        <taxon>Australaves</taxon>
        <taxon>Psittaciformes</taxon>
        <taxon>Psittaculidae</taxon>
        <taxon>Melopsittacus</taxon>
    </lineage>
</organism>
<dbReference type="Gene3D" id="1.25.40.10">
    <property type="entry name" value="Tetratricopeptide repeat domain"/>
    <property type="match status" value="1"/>
</dbReference>
<dbReference type="PANTHER" id="PTHR23327">
    <property type="entry name" value="RING FINGER PROTEIN 127"/>
    <property type="match status" value="1"/>
</dbReference>
<dbReference type="InterPro" id="IPR027370">
    <property type="entry name" value="Znf-RING_euk"/>
</dbReference>
<dbReference type="GO" id="GO:0061630">
    <property type="term" value="F:ubiquitin protein ligase activity"/>
    <property type="evidence" value="ECO:0007669"/>
    <property type="project" value="TreeGrafter"/>
</dbReference>
<dbReference type="SMART" id="SM00464">
    <property type="entry name" value="LON"/>
    <property type="match status" value="1"/>
</dbReference>
<evidence type="ECO:0000313" key="7">
    <source>
        <dbReference type="Ensembl" id="ENSMUNP00000001262.2"/>
    </source>
</evidence>
<dbReference type="Ensembl" id="ENSMUNT00000001460.2">
    <property type="protein sequence ID" value="ENSMUNP00000001262.2"/>
    <property type="gene ID" value="ENSMUNG00000001083.2"/>
</dbReference>
<dbReference type="InterPro" id="IPR015947">
    <property type="entry name" value="PUA-like_sf"/>
</dbReference>
<dbReference type="SUPFAM" id="SSF48452">
    <property type="entry name" value="TPR-like"/>
    <property type="match status" value="1"/>
</dbReference>
<dbReference type="InterPro" id="IPR003111">
    <property type="entry name" value="Lon_prtase_N"/>
</dbReference>
<feature type="compositionally biased region" description="Polar residues" evidence="4">
    <location>
        <begin position="371"/>
        <end position="383"/>
    </location>
</feature>
<gene>
    <name evidence="7" type="primary">LOC101872185</name>
</gene>
<accession>A0A8V5G584</accession>
<feature type="domain" description="Lon N-terminal" evidence="6">
    <location>
        <begin position="561"/>
        <end position="769"/>
    </location>
</feature>
<dbReference type="Gene3D" id="2.30.130.40">
    <property type="entry name" value="LON domain-like"/>
    <property type="match status" value="1"/>
</dbReference>
<dbReference type="InterPro" id="IPR046336">
    <property type="entry name" value="Lon_prtase_N_sf"/>
</dbReference>
<feature type="domain" description="RING-type" evidence="5">
    <location>
        <begin position="159"/>
        <end position="192"/>
    </location>
</feature>
<dbReference type="SMART" id="SM00184">
    <property type="entry name" value="RING"/>
    <property type="match status" value="2"/>
</dbReference>
<dbReference type="GO" id="GO:0008270">
    <property type="term" value="F:zinc ion binding"/>
    <property type="evidence" value="ECO:0007669"/>
    <property type="project" value="UniProtKB-KW"/>
</dbReference>
<reference evidence="7" key="1">
    <citation type="submission" date="2020-03" db="EMBL/GenBank/DDBJ databases">
        <title>Melopsittacus undulatus (budgerigar) genome, bMelUnd1, maternal haplotype with Z.</title>
        <authorList>
            <person name="Gedman G."/>
            <person name="Mountcastle J."/>
            <person name="Haase B."/>
            <person name="Formenti G."/>
            <person name="Wright T."/>
            <person name="Apodaca J."/>
            <person name="Pelan S."/>
            <person name="Chow W."/>
            <person name="Rhie A."/>
            <person name="Howe K."/>
            <person name="Fedrigo O."/>
            <person name="Jarvis E.D."/>
        </authorList>
    </citation>
    <scope>NUCLEOTIDE SEQUENCE [LARGE SCALE GENOMIC DNA]</scope>
</reference>
<feature type="compositionally biased region" description="Low complexity" evidence="4">
    <location>
        <begin position="118"/>
        <end position="127"/>
    </location>
</feature>
<proteinExistence type="predicted"/>
<dbReference type="Gene3D" id="3.30.40.10">
    <property type="entry name" value="Zinc/RING finger domain, C3HC4 (zinc finger)"/>
    <property type="match status" value="2"/>
</dbReference>
<keyword evidence="8" id="KW-1185">Reference proteome</keyword>
<dbReference type="InterPro" id="IPR011990">
    <property type="entry name" value="TPR-like_helical_dom_sf"/>
</dbReference>
<dbReference type="InterPro" id="IPR013083">
    <property type="entry name" value="Znf_RING/FYVE/PHD"/>
</dbReference>